<dbReference type="PANTHER" id="PTHR34883:SF15">
    <property type="entry name" value="EXTRACELLULAR SERINE-RICH PROTEIN"/>
    <property type="match status" value="1"/>
</dbReference>
<evidence type="ECO:0000313" key="3">
    <source>
        <dbReference type="EMBL" id="KAF9469357.1"/>
    </source>
</evidence>
<sequence length="221" mass="22150">MHFSTIAFALTSALIVSAANVTVIVGDQNKTVFNPPSVTVNNGDIVTFIQSKNHSVTQSTFANPCQPMTTPKAGIDSGFHLTAPNSTEFASWSFTVDDASTPLWFFCAQTVPISHCQNGMVFAVNPTADKSYDAFLAAAKGGNAAGNTTAPGAGTNSTSNSTSSSPTPSGFSTIIGSPTGSAAPDTTSAAQAASSSNGALPLGGNAATLLTVVGLVAGLVL</sequence>
<dbReference type="CDD" id="cd00920">
    <property type="entry name" value="Cupredoxin"/>
    <property type="match status" value="1"/>
</dbReference>
<dbReference type="SUPFAM" id="SSF49503">
    <property type="entry name" value="Cupredoxins"/>
    <property type="match status" value="1"/>
</dbReference>
<evidence type="ECO:0008006" key="5">
    <source>
        <dbReference type="Google" id="ProtNLM"/>
    </source>
</evidence>
<keyword evidence="4" id="KW-1185">Reference proteome</keyword>
<gene>
    <name evidence="3" type="ORF">BDZ94DRAFT_376417</name>
</gene>
<feature type="region of interest" description="Disordered" evidence="1">
    <location>
        <begin position="148"/>
        <end position="190"/>
    </location>
</feature>
<proteinExistence type="predicted"/>
<dbReference type="OrthoDB" id="1921208at2759"/>
<name>A0A9P6CK99_9AGAR</name>
<evidence type="ECO:0000256" key="1">
    <source>
        <dbReference type="SAM" id="MobiDB-lite"/>
    </source>
</evidence>
<feature type="compositionally biased region" description="Low complexity" evidence="1">
    <location>
        <begin position="181"/>
        <end position="190"/>
    </location>
</feature>
<accession>A0A9P6CK99</accession>
<reference evidence="3" key="1">
    <citation type="submission" date="2020-11" db="EMBL/GenBank/DDBJ databases">
        <authorList>
            <consortium name="DOE Joint Genome Institute"/>
            <person name="Ahrendt S."/>
            <person name="Riley R."/>
            <person name="Andreopoulos W."/>
            <person name="Labutti K."/>
            <person name="Pangilinan J."/>
            <person name="Ruiz-Duenas F.J."/>
            <person name="Barrasa J.M."/>
            <person name="Sanchez-Garcia M."/>
            <person name="Camarero S."/>
            <person name="Miyauchi S."/>
            <person name="Serrano A."/>
            <person name="Linde D."/>
            <person name="Babiker R."/>
            <person name="Drula E."/>
            <person name="Ayuso-Fernandez I."/>
            <person name="Pacheco R."/>
            <person name="Padilla G."/>
            <person name="Ferreira P."/>
            <person name="Barriuso J."/>
            <person name="Kellner H."/>
            <person name="Castanera R."/>
            <person name="Alfaro M."/>
            <person name="Ramirez L."/>
            <person name="Pisabarro A.G."/>
            <person name="Kuo A."/>
            <person name="Tritt A."/>
            <person name="Lipzen A."/>
            <person name="He G."/>
            <person name="Yan M."/>
            <person name="Ng V."/>
            <person name="Cullen D."/>
            <person name="Martin F."/>
            <person name="Rosso M.-N."/>
            <person name="Henrissat B."/>
            <person name="Hibbett D."/>
            <person name="Martinez A.T."/>
            <person name="Grigoriev I.V."/>
        </authorList>
    </citation>
    <scope>NUCLEOTIDE SEQUENCE</scope>
    <source>
        <strain evidence="3">CBS 247.69</strain>
    </source>
</reference>
<organism evidence="3 4">
    <name type="scientific">Collybia nuda</name>
    <dbReference type="NCBI Taxonomy" id="64659"/>
    <lineage>
        <taxon>Eukaryota</taxon>
        <taxon>Fungi</taxon>
        <taxon>Dikarya</taxon>
        <taxon>Basidiomycota</taxon>
        <taxon>Agaricomycotina</taxon>
        <taxon>Agaricomycetes</taxon>
        <taxon>Agaricomycetidae</taxon>
        <taxon>Agaricales</taxon>
        <taxon>Tricholomatineae</taxon>
        <taxon>Clitocybaceae</taxon>
        <taxon>Collybia</taxon>
    </lineage>
</organism>
<feature type="chain" id="PRO_5040384912" description="Cupredoxin" evidence="2">
    <location>
        <begin position="19"/>
        <end position="221"/>
    </location>
</feature>
<dbReference type="InterPro" id="IPR052953">
    <property type="entry name" value="Ser-rich/MCO-related"/>
</dbReference>
<dbReference type="EMBL" id="MU150230">
    <property type="protein sequence ID" value="KAF9469357.1"/>
    <property type="molecule type" value="Genomic_DNA"/>
</dbReference>
<dbReference type="Proteomes" id="UP000807353">
    <property type="component" value="Unassembled WGS sequence"/>
</dbReference>
<keyword evidence="2" id="KW-0732">Signal</keyword>
<dbReference type="Gene3D" id="2.60.40.420">
    <property type="entry name" value="Cupredoxins - blue copper proteins"/>
    <property type="match status" value="1"/>
</dbReference>
<feature type="compositionally biased region" description="Low complexity" evidence="1">
    <location>
        <begin position="148"/>
        <end position="173"/>
    </location>
</feature>
<dbReference type="PANTHER" id="PTHR34883">
    <property type="entry name" value="SERINE-RICH PROTEIN, PUTATIVE-RELATED-RELATED"/>
    <property type="match status" value="1"/>
</dbReference>
<feature type="signal peptide" evidence="2">
    <location>
        <begin position="1"/>
        <end position="18"/>
    </location>
</feature>
<comment type="caution">
    <text evidence="3">The sequence shown here is derived from an EMBL/GenBank/DDBJ whole genome shotgun (WGS) entry which is preliminary data.</text>
</comment>
<dbReference type="AlphaFoldDB" id="A0A9P6CK99"/>
<evidence type="ECO:0000313" key="4">
    <source>
        <dbReference type="Proteomes" id="UP000807353"/>
    </source>
</evidence>
<dbReference type="InterPro" id="IPR008972">
    <property type="entry name" value="Cupredoxin"/>
</dbReference>
<protein>
    <recommendedName>
        <fullName evidence="5">Cupredoxin</fullName>
    </recommendedName>
</protein>
<evidence type="ECO:0000256" key="2">
    <source>
        <dbReference type="SAM" id="SignalP"/>
    </source>
</evidence>